<protein>
    <recommendedName>
        <fullName evidence="3">Protein kinase domain-containing protein</fullName>
    </recommendedName>
</protein>
<dbReference type="Gene3D" id="3.30.200.20">
    <property type="entry name" value="Phosphorylase Kinase, domain 1"/>
    <property type="match status" value="1"/>
</dbReference>
<name>A0A0C3QCA2_9AGAM</name>
<gene>
    <name evidence="4" type="ORF">M407DRAFT_27521</name>
</gene>
<evidence type="ECO:0000256" key="2">
    <source>
        <dbReference type="SAM" id="MobiDB-lite"/>
    </source>
</evidence>
<dbReference type="STRING" id="1051891.A0A0C3QCA2"/>
<dbReference type="PANTHER" id="PTHR47975">
    <property type="entry name" value="S-LOCUS LECTIN KINASE FAMILY PROTEIN"/>
    <property type="match status" value="1"/>
</dbReference>
<proteinExistence type="predicted"/>
<dbReference type="Pfam" id="PF00069">
    <property type="entry name" value="Pkinase"/>
    <property type="match status" value="1"/>
</dbReference>
<dbReference type="GO" id="GO:0004672">
    <property type="term" value="F:protein kinase activity"/>
    <property type="evidence" value="ECO:0007669"/>
    <property type="project" value="InterPro"/>
</dbReference>
<dbReference type="InterPro" id="IPR001245">
    <property type="entry name" value="Ser-Thr/Tyr_kinase_cat_dom"/>
</dbReference>
<keyword evidence="5" id="KW-1185">Reference proteome</keyword>
<dbReference type="SMART" id="SM00220">
    <property type="entry name" value="S_TKc"/>
    <property type="match status" value="1"/>
</dbReference>
<reference evidence="4 5" key="1">
    <citation type="submission" date="2014-04" db="EMBL/GenBank/DDBJ databases">
        <authorList>
            <consortium name="DOE Joint Genome Institute"/>
            <person name="Kuo A."/>
            <person name="Girlanda M."/>
            <person name="Perotto S."/>
            <person name="Kohler A."/>
            <person name="Nagy L.G."/>
            <person name="Floudas D."/>
            <person name="Copeland A."/>
            <person name="Barry K.W."/>
            <person name="Cichocki N."/>
            <person name="Veneault-Fourrey C."/>
            <person name="LaButti K."/>
            <person name="Lindquist E.A."/>
            <person name="Lipzen A."/>
            <person name="Lundell T."/>
            <person name="Morin E."/>
            <person name="Murat C."/>
            <person name="Sun H."/>
            <person name="Tunlid A."/>
            <person name="Henrissat B."/>
            <person name="Grigoriev I.V."/>
            <person name="Hibbett D.S."/>
            <person name="Martin F."/>
            <person name="Nordberg H.P."/>
            <person name="Cantor M.N."/>
            <person name="Hua S.X."/>
        </authorList>
    </citation>
    <scope>NUCLEOTIDE SEQUENCE [LARGE SCALE GENOMIC DNA]</scope>
    <source>
        <strain evidence="4 5">MUT 4182</strain>
    </source>
</reference>
<reference evidence="5" key="2">
    <citation type="submission" date="2015-01" db="EMBL/GenBank/DDBJ databases">
        <title>Evolutionary Origins and Diversification of the Mycorrhizal Mutualists.</title>
        <authorList>
            <consortium name="DOE Joint Genome Institute"/>
            <consortium name="Mycorrhizal Genomics Consortium"/>
            <person name="Kohler A."/>
            <person name="Kuo A."/>
            <person name="Nagy L.G."/>
            <person name="Floudas D."/>
            <person name="Copeland A."/>
            <person name="Barry K.W."/>
            <person name="Cichocki N."/>
            <person name="Veneault-Fourrey C."/>
            <person name="LaButti K."/>
            <person name="Lindquist E.A."/>
            <person name="Lipzen A."/>
            <person name="Lundell T."/>
            <person name="Morin E."/>
            <person name="Murat C."/>
            <person name="Riley R."/>
            <person name="Ohm R."/>
            <person name="Sun H."/>
            <person name="Tunlid A."/>
            <person name="Henrissat B."/>
            <person name="Grigoriev I.V."/>
            <person name="Hibbett D.S."/>
            <person name="Martin F."/>
        </authorList>
    </citation>
    <scope>NUCLEOTIDE SEQUENCE [LARGE SCALE GENOMIC DNA]</scope>
    <source>
        <strain evidence="5">MUT 4182</strain>
    </source>
</reference>
<dbReference type="EMBL" id="KN823096">
    <property type="protein sequence ID" value="KIO22951.1"/>
    <property type="molecule type" value="Genomic_DNA"/>
</dbReference>
<dbReference type="SUPFAM" id="SSF56112">
    <property type="entry name" value="Protein kinase-like (PK-like)"/>
    <property type="match status" value="1"/>
</dbReference>
<feature type="region of interest" description="Disordered" evidence="2">
    <location>
        <begin position="1"/>
        <end position="33"/>
    </location>
</feature>
<dbReference type="Gene3D" id="1.10.510.10">
    <property type="entry name" value="Transferase(Phosphotransferase) domain 1"/>
    <property type="match status" value="1"/>
</dbReference>
<dbReference type="InterPro" id="IPR017441">
    <property type="entry name" value="Protein_kinase_ATP_BS"/>
</dbReference>
<dbReference type="OrthoDB" id="346907at2759"/>
<evidence type="ECO:0000259" key="3">
    <source>
        <dbReference type="PROSITE" id="PS50011"/>
    </source>
</evidence>
<evidence type="ECO:0000313" key="4">
    <source>
        <dbReference type="EMBL" id="KIO22951.1"/>
    </source>
</evidence>
<evidence type="ECO:0000313" key="5">
    <source>
        <dbReference type="Proteomes" id="UP000054248"/>
    </source>
</evidence>
<dbReference type="Pfam" id="PF07714">
    <property type="entry name" value="PK_Tyr_Ser-Thr"/>
    <property type="match status" value="1"/>
</dbReference>
<keyword evidence="1" id="KW-0067">ATP-binding</keyword>
<organism evidence="4 5">
    <name type="scientific">Tulasnella calospora MUT 4182</name>
    <dbReference type="NCBI Taxonomy" id="1051891"/>
    <lineage>
        <taxon>Eukaryota</taxon>
        <taxon>Fungi</taxon>
        <taxon>Dikarya</taxon>
        <taxon>Basidiomycota</taxon>
        <taxon>Agaricomycotina</taxon>
        <taxon>Agaricomycetes</taxon>
        <taxon>Cantharellales</taxon>
        <taxon>Tulasnellaceae</taxon>
        <taxon>Tulasnella</taxon>
    </lineage>
</organism>
<dbReference type="Proteomes" id="UP000054248">
    <property type="component" value="Unassembled WGS sequence"/>
</dbReference>
<sequence>MSGSQNKLSSALMPPPTFIPVNRKPDPDGGADSLVQPGVKVQLPPELPGTLKITGDPLGKGSFATVFEGVLSSPGGETRTVAIKLVKLPGTNITHDQFRTRIKRETVIWTMVAHPNILPFIGYQIIDDSPLLVSPWCQNVHGDIKPENVIVQDNLVAALCDFGISKIHIEQHTGLTTSGVTGGTSGYQAKELLDESPATPATDVYAFGGLILAVSHISNFMKFPPE</sequence>
<dbReference type="InterPro" id="IPR011009">
    <property type="entry name" value="Kinase-like_dom_sf"/>
</dbReference>
<dbReference type="PROSITE" id="PS50011">
    <property type="entry name" value="PROTEIN_KINASE_DOM"/>
    <property type="match status" value="1"/>
</dbReference>
<dbReference type="InterPro" id="IPR000719">
    <property type="entry name" value="Prot_kinase_dom"/>
</dbReference>
<feature type="binding site" evidence="1">
    <location>
        <position position="84"/>
    </location>
    <ligand>
        <name>ATP</name>
        <dbReference type="ChEBI" id="CHEBI:30616"/>
    </ligand>
</feature>
<evidence type="ECO:0000256" key="1">
    <source>
        <dbReference type="PROSITE-ProRule" id="PRU10141"/>
    </source>
</evidence>
<dbReference type="PANTHER" id="PTHR47975:SF70">
    <property type="entry name" value="PROTEIN KINASE DOMAIN-CONTAINING PROTEIN"/>
    <property type="match status" value="1"/>
</dbReference>
<keyword evidence="1" id="KW-0547">Nucleotide-binding</keyword>
<dbReference type="PROSITE" id="PS00107">
    <property type="entry name" value="PROTEIN_KINASE_ATP"/>
    <property type="match status" value="1"/>
</dbReference>
<dbReference type="AlphaFoldDB" id="A0A0C3QCA2"/>
<accession>A0A0C3QCA2</accession>
<feature type="domain" description="Protein kinase" evidence="3">
    <location>
        <begin position="52"/>
        <end position="226"/>
    </location>
</feature>
<dbReference type="GO" id="GO:0005524">
    <property type="term" value="F:ATP binding"/>
    <property type="evidence" value="ECO:0007669"/>
    <property type="project" value="UniProtKB-UniRule"/>
</dbReference>
<dbReference type="HOGENOM" id="CLU_1225550_0_0_1"/>